<evidence type="ECO:0000313" key="1">
    <source>
        <dbReference type="EMBL" id="SBR95741.1"/>
    </source>
</evidence>
<organism evidence="1">
    <name type="scientific">Nothobranchius rachovii</name>
    <name type="common">bluefin notho</name>
    <dbReference type="NCBI Taxonomy" id="451742"/>
    <lineage>
        <taxon>Eukaryota</taxon>
        <taxon>Metazoa</taxon>
        <taxon>Chordata</taxon>
        <taxon>Craniata</taxon>
        <taxon>Vertebrata</taxon>
        <taxon>Euteleostomi</taxon>
        <taxon>Actinopterygii</taxon>
        <taxon>Neopterygii</taxon>
        <taxon>Teleostei</taxon>
        <taxon>Neoteleostei</taxon>
        <taxon>Acanthomorphata</taxon>
        <taxon>Ovalentaria</taxon>
        <taxon>Atherinomorphae</taxon>
        <taxon>Cyprinodontiformes</taxon>
        <taxon>Nothobranchiidae</taxon>
        <taxon>Nothobranchius</taxon>
    </lineage>
</organism>
<accession>A0A1A8QQC3</accession>
<gene>
    <name evidence="1" type="primary">CABZ01043822.1</name>
</gene>
<name>A0A1A8QQC3_9TELE</name>
<sequence>RPSHLETCAFPLISTGRPAHTCVMPSGPTSASTSLKCVFQMLGYIHSASRFSKPIILCTVFHPLLSRLRRLPAAV</sequence>
<dbReference type="AlphaFoldDB" id="A0A1A8QQC3"/>
<feature type="non-terminal residue" evidence="1">
    <location>
        <position position="75"/>
    </location>
</feature>
<dbReference type="EMBL" id="HAEH01012805">
    <property type="protein sequence ID" value="SBR95741.1"/>
    <property type="molecule type" value="Transcribed_RNA"/>
</dbReference>
<protein>
    <submittedName>
        <fullName evidence="1">Uncharacterized protein</fullName>
    </submittedName>
</protein>
<reference evidence="1" key="1">
    <citation type="submission" date="2016-05" db="EMBL/GenBank/DDBJ databases">
        <authorList>
            <person name="Lavstsen T."/>
            <person name="Jespersen J.S."/>
        </authorList>
    </citation>
    <scope>NUCLEOTIDE SEQUENCE</scope>
    <source>
        <tissue evidence="1">Brain</tissue>
    </source>
</reference>
<reference evidence="1" key="2">
    <citation type="submission" date="2016-06" db="EMBL/GenBank/DDBJ databases">
        <title>The genome of a short-lived fish provides insights into sex chromosome evolution and the genetic control of aging.</title>
        <authorList>
            <person name="Reichwald K."/>
            <person name="Felder M."/>
            <person name="Petzold A."/>
            <person name="Koch P."/>
            <person name="Groth M."/>
            <person name="Platzer M."/>
        </authorList>
    </citation>
    <scope>NUCLEOTIDE SEQUENCE</scope>
    <source>
        <tissue evidence="1">Brain</tissue>
    </source>
</reference>
<feature type="non-terminal residue" evidence="1">
    <location>
        <position position="1"/>
    </location>
</feature>
<proteinExistence type="predicted"/>